<feature type="compositionally biased region" description="Acidic residues" evidence="2">
    <location>
        <begin position="636"/>
        <end position="650"/>
    </location>
</feature>
<dbReference type="GeneID" id="19973104"/>
<sequence>MQHLKDPAAGVAQVLLPHIHLVSKSRYPVTNNPTLESIVSYLSEAPKVVRDLQPMQWQFLDAPTDGTLLLVWQPLEYMGTTFASDGYIYADAEQTFKSDVRGFQVEMFYHRSGYRMQGEPMASHSRKRYRLLPTNPNMPNCDPSLFLVAYSRAAPRDIVPAGSIPVSSQTQHQIQQRRMIQAQGQLARKEFMLHDRSNWPTINAPQAVTRGQSGHRRGASHGNEATLEEEEDVSRGDILDFMSPRDISRVRYEQHHEWMEEILESPYGIFSILPGDLGLGRKGELEVLTKDFFDAPVTVLRESSGNSDPLRVGRLENGKADDFNKRATQRIADMQAEIDKLKRQHAARIDRLKRTSVLSTAEKKLRAAPTENEKALSNASSVDHPNGDVLDDIAQEVQSSLGRKIERVSPVTMVERGGLEDRPPPRTLSMSSSSKPQMSPVKMATSPSESQPPPQAPADPQQATSASEVSAVQLQANESAPSNVSVPPPQPQQTVGEPQDTPAMGEDAQDLDLADGVDLDINMDGLDDGPDAGDDLVNADNDWVMDMEGPEGGGEHMEAPTAEEAAKMPDTSASSSANQAPENFANQSNQQGLNRSGQTSNQGTPAEQGQGDQMESNEFSEAFGDVDTAGDALASYDDDGNDELNLDGMDDSAFGDAFHQEDLS</sequence>
<keyword evidence="1" id="KW-0175">Coiled coil</keyword>
<evidence type="ECO:0000313" key="6">
    <source>
        <dbReference type="Proteomes" id="UP000030752"/>
    </source>
</evidence>
<dbReference type="InParanoid" id="W2RV12"/>
<feature type="domain" description="SWI/SNF and RSC complexes subunit Ssr4 N-terminal" evidence="3">
    <location>
        <begin position="5"/>
        <end position="207"/>
    </location>
</feature>
<evidence type="ECO:0000256" key="2">
    <source>
        <dbReference type="SAM" id="MobiDB-lite"/>
    </source>
</evidence>
<dbReference type="AlphaFoldDB" id="W2RV12"/>
<dbReference type="VEuPathDB" id="FungiDB:HMPREF1541_05765"/>
<gene>
    <name evidence="5" type="ORF">HMPREF1541_05765</name>
</gene>
<protein>
    <recommendedName>
        <fullName evidence="7">DUF1750-domain-containing protein</fullName>
    </recommendedName>
</protein>
<evidence type="ECO:0000259" key="4">
    <source>
        <dbReference type="Pfam" id="PF20497"/>
    </source>
</evidence>
<feature type="compositionally biased region" description="Low complexity" evidence="2">
    <location>
        <begin position="429"/>
        <end position="449"/>
    </location>
</feature>
<feature type="compositionally biased region" description="Low complexity" evidence="2">
    <location>
        <begin position="458"/>
        <end position="467"/>
    </location>
</feature>
<dbReference type="HOGENOM" id="CLU_013398_0_0_1"/>
<evidence type="ECO:0008006" key="7">
    <source>
        <dbReference type="Google" id="ProtNLM"/>
    </source>
</evidence>
<accession>W2RV12</accession>
<dbReference type="Pfam" id="PF20497">
    <property type="entry name" value="SWI-SNF_Ssr4_C"/>
    <property type="match status" value="1"/>
</dbReference>
<feature type="compositionally biased region" description="Polar residues" evidence="2">
    <location>
        <begin position="468"/>
        <end position="478"/>
    </location>
</feature>
<feature type="coiled-coil region" evidence="1">
    <location>
        <begin position="324"/>
        <end position="351"/>
    </location>
</feature>
<dbReference type="InterPro" id="IPR013859">
    <property type="entry name" value="Ssr4_N"/>
</dbReference>
<evidence type="ECO:0000259" key="3">
    <source>
        <dbReference type="Pfam" id="PF08549"/>
    </source>
</evidence>
<proteinExistence type="predicted"/>
<name>W2RV12_CYPE1</name>
<dbReference type="GO" id="GO:0006338">
    <property type="term" value="P:chromatin remodeling"/>
    <property type="evidence" value="ECO:0007669"/>
    <property type="project" value="InterPro"/>
</dbReference>
<feature type="compositionally biased region" description="Polar residues" evidence="2">
    <location>
        <begin position="571"/>
        <end position="619"/>
    </location>
</feature>
<dbReference type="eggNOG" id="ENOG502S04K">
    <property type="taxonomic scope" value="Eukaryota"/>
</dbReference>
<dbReference type="RefSeq" id="XP_008718324.1">
    <property type="nucleotide sequence ID" value="XM_008720102.1"/>
</dbReference>
<feature type="compositionally biased region" description="Acidic residues" evidence="2">
    <location>
        <begin position="507"/>
        <end position="518"/>
    </location>
</feature>
<feature type="region of interest" description="Disordered" evidence="2">
    <location>
        <begin position="208"/>
        <end position="232"/>
    </location>
</feature>
<reference evidence="5 6" key="1">
    <citation type="submission" date="2013-03" db="EMBL/GenBank/DDBJ databases">
        <title>The Genome Sequence of Phialophora europaea CBS 101466.</title>
        <authorList>
            <consortium name="The Broad Institute Genomics Platform"/>
            <person name="Cuomo C."/>
            <person name="de Hoog S."/>
            <person name="Gorbushina A."/>
            <person name="Walker B."/>
            <person name="Young S.K."/>
            <person name="Zeng Q."/>
            <person name="Gargeya S."/>
            <person name="Fitzgerald M."/>
            <person name="Haas B."/>
            <person name="Abouelleil A."/>
            <person name="Allen A.W."/>
            <person name="Alvarado L."/>
            <person name="Arachchi H.M."/>
            <person name="Berlin A.M."/>
            <person name="Chapman S.B."/>
            <person name="Gainer-Dewar J."/>
            <person name="Goldberg J."/>
            <person name="Griggs A."/>
            <person name="Gujja S."/>
            <person name="Hansen M."/>
            <person name="Howarth C."/>
            <person name="Imamovic A."/>
            <person name="Ireland A."/>
            <person name="Larimer J."/>
            <person name="McCowan C."/>
            <person name="Murphy C."/>
            <person name="Pearson M."/>
            <person name="Poon T.W."/>
            <person name="Priest M."/>
            <person name="Roberts A."/>
            <person name="Saif S."/>
            <person name="Shea T."/>
            <person name="Sisk P."/>
            <person name="Sykes S."/>
            <person name="Wortman J."/>
            <person name="Nusbaum C."/>
            <person name="Birren B."/>
        </authorList>
    </citation>
    <scope>NUCLEOTIDE SEQUENCE [LARGE SCALE GENOMIC DNA]</scope>
    <source>
        <strain evidence="5 6">CBS 101466</strain>
    </source>
</reference>
<feature type="compositionally biased region" description="Acidic residues" evidence="2">
    <location>
        <begin position="525"/>
        <end position="534"/>
    </location>
</feature>
<feature type="region of interest" description="Disordered" evidence="2">
    <location>
        <begin position="408"/>
        <end position="664"/>
    </location>
</feature>
<organism evidence="5 6">
    <name type="scientific">Cyphellophora europaea (strain CBS 101466)</name>
    <name type="common">Phialophora europaea</name>
    <dbReference type="NCBI Taxonomy" id="1220924"/>
    <lineage>
        <taxon>Eukaryota</taxon>
        <taxon>Fungi</taxon>
        <taxon>Dikarya</taxon>
        <taxon>Ascomycota</taxon>
        <taxon>Pezizomycotina</taxon>
        <taxon>Eurotiomycetes</taxon>
        <taxon>Chaetothyriomycetidae</taxon>
        <taxon>Chaetothyriales</taxon>
        <taxon>Cyphellophoraceae</taxon>
        <taxon>Cyphellophora</taxon>
    </lineage>
</organism>
<evidence type="ECO:0000256" key="1">
    <source>
        <dbReference type="SAM" id="Coils"/>
    </source>
</evidence>
<feature type="domain" description="SWI/SNF and RSC complexes subunit Ssr4 C-terminal" evidence="4">
    <location>
        <begin position="227"/>
        <end position="662"/>
    </location>
</feature>
<keyword evidence="6" id="KW-1185">Reference proteome</keyword>
<evidence type="ECO:0000313" key="5">
    <source>
        <dbReference type="EMBL" id="ETN39539.1"/>
    </source>
</evidence>
<dbReference type="OrthoDB" id="5321006at2759"/>
<dbReference type="InterPro" id="IPR046464">
    <property type="entry name" value="SWI-SNF_Ssr4_C"/>
</dbReference>
<dbReference type="STRING" id="1220924.W2RV12"/>
<dbReference type="Proteomes" id="UP000030752">
    <property type="component" value="Unassembled WGS sequence"/>
</dbReference>
<dbReference type="EMBL" id="KB822721">
    <property type="protein sequence ID" value="ETN39539.1"/>
    <property type="molecule type" value="Genomic_DNA"/>
</dbReference>
<dbReference type="Pfam" id="PF08549">
    <property type="entry name" value="SWI-SNF_Ssr4_N"/>
    <property type="match status" value="1"/>
</dbReference>
<feature type="region of interest" description="Disordered" evidence="2">
    <location>
        <begin position="363"/>
        <end position="388"/>
    </location>
</feature>